<organism evidence="2 3">
    <name type="scientific">Primorskyibacter sedentarius</name>
    <dbReference type="NCBI Taxonomy" id="745311"/>
    <lineage>
        <taxon>Bacteria</taxon>
        <taxon>Pseudomonadati</taxon>
        <taxon>Pseudomonadota</taxon>
        <taxon>Alphaproteobacteria</taxon>
        <taxon>Rhodobacterales</taxon>
        <taxon>Roseobacteraceae</taxon>
        <taxon>Primorskyibacter</taxon>
    </lineage>
</organism>
<evidence type="ECO:0000313" key="2">
    <source>
        <dbReference type="EMBL" id="TCS58930.1"/>
    </source>
</evidence>
<dbReference type="Gene3D" id="3.40.30.10">
    <property type="entry name" value="Glutaredoxin"/>
    <property type="match status" value="1"/>
</dbReference>
<protein>
    <recommendedName>
        <fullName evidence="1">GST N-terminal domain-containing protein</fullName>
    </recommendedName>
</protein>
<reference evidence="2 3" key="1">
    <citation type="submission" date="2019-03" db="EMBL/GenBank/DDBJ databases">
        <title>Genomic Encyclopedia of Type Strains, Phase IV (KMG-IV): sequencing the most valuable type-strain genomes for metagenomic binning, comparative biology and taxonomic classification.</title>
        <authorList>
            <person name="Goeker M."/>
        </authorList>
    </citation>
    <scope>NUCLEOTIDE SEQUENCE [LARGE SCALE GENOMIC DNA]</scope>
    <source>
        <strain evidence="2 3">DSM 104836</strain>
    </source>
</reference>
<dbReference type="PROSITE" id="PS50404">
    <property type="entry name" value="GST_NTER"/>
    <property type="match status" value="1"/>
</dbReference>
<keyword evidence="3" id="KW-1185">Reference proteome</keyword>
<proteinExistence type="predicted"/>
<accession>A0A4R3J2U1</accession>
<dbReference type="AlphaFoldDB" id="A0A4R3J2U1"/>
<sequence>MPRIEPQDASLKDLSGLHLWHAPMSSCSKRVRIVIAEIGHEFESHLINLV</sequence>
<dbReference type="InterPro" id="IPR004045">
    <property type="entry name" value="Glutathione_S-Trfase_N"/>
</dbReference>
<dbReference type="Proteomes" id="UP000295696">
    <property type="component" value="Unassembled WGS sequence"/>
</dbReference>
<dbReference type="InterPro" id="IPR036249">
    <property type="entry name" value="Thioredoxin-like_sf"/>
</dbReference>
<dbReference type="CDD" id="cd00570">
    <property type="entry name" value="GST_N_family"/>
    <property type="match status" value="1"/>
</dbReference>
<dbReference type="SUPFAM" id="SSF52833">
    <property type="entry name" value="Thioredoxin-like"/>
    <property type="match status" value="1"/>
</dbReference>
<comment type="caution">
    <text evidence="2">The sequence shown here is derived from an EMBL/GenBank/DDBJ whole genome shotgun (WGS) entry which is preliminary data.</text>
</comment>
<evidence type="ECO:0000259" key="1">
    <source>
        <dbReference type="PROSITE" id="PS50404"/>
    </source>
</evidence>
<dbReference type="EMBL" id="SLZU01000024">
    <property type="protein sequence ID" value="TCS58930.1"/>
    <property type="molecule type" value="Genomic_DNA"/>
</dbReference>
<evidence type="ECO:0000313" key="3">
    <source>
        <dbReference type="Proteomes" id="UP000295696"/>
    </source>
</evidence>
<dbReference type="RefSeq" id="WP_165907602.1">
    <property type="nucleotide sequence ID" value="NZ_SLZU01000024.1"/>
</dbReference>
<name>A0A4R3J2U1_9RHOB</name>
<feature type="domain" description="GST N-terminal" evidence="1">
    <location>
        <begin position="15"/>
        <end position="50"/>
    </location>
</feature>
<gene>
    <name evidence="2" type="ORF">EDD52_1243</name>
</gene>